<comment type="caution">
    <text evidence="3">The sequence shown here is derived from an EMBL/GenBank/DDBJ whole genome shotgun (WGS) entry which is preliminary data.</text>
</comment>
<dbReference type="InterPro" id="IPR033452">
    <property type="entry name" value="GH30_C"/>
</dbReference>
<proteinExistence type="predicted"/>
<dbReference type="Pfam" id="PF17189">
    <property type="entry name" value="Glyco_hydro_30C"/>
    <property type="match status" value="1"/>
</dbReference>
<dbReference type="EMBL" id="BARS01006613">
    <property type="protein sequence ID" value="GAF71166.1"/>
    <property type="molecule type" value="Genomic_DNA"/>
</dbReference>
<evidence type="ECO:0000313" key="3">
    <source>
        <dbReference type="EMBL" id="GAF71166.1"/>
    </source>
</evidence>
<feature type="non-terminal residue" evidence="3">
    <location>
        <position position="1"/>
    </location>
</feature>
<feature type="non-terminal residue" evidence="3">
    <location>
        <position position="412"/>
    </location>
</feature>
<dbReference type="AlphaFoldDB" id="X0S7H6"/>
<evidence type="ECO:0000259" key="2">
    <source>
        <dbReference type="Pfam" id="PF22848"/>
    </source>
</evidence>
<protein>
    <recommendedName>
        <fullName evidence="4">Alpha-L-arabinofuranosidase C-terminal domain-containing protein</fullName>
    </recommendedName>
</protein>
<evidence type="ECO:0008006" key="4">
    <source>
        <dbReference type="Google" id="ProtNLM"/>
    </source>
</evidence>
<accession>X0S7H6</accession>
<dbReference type="PANTHER" id="PTHR43576:SF3">
    <property type="entry name" value="ALPHA-L-ARABINOFURANOSIDASE C"/>
    <property type="match status" value="1"/>
</dbReference>
<dbReference type="SUPFAM" id="SSF51445">
    <property type="entry name" value="(Trans)glycosidases"/>
    <property type="match status" value="1"/>
</dbReference>
<sequence>VEALKKAGVSCLRYPGGHVVSFWDWEFPYHETYANFWDPAYVRSLTPEKKAELKKQNGNRMLLDDYFRICAEGDFEPIVGINMFQGYKFDRLKDSVAKAVRLVDYCKKRTPKVTYYYLDNEAGHQPKNGKHVPVKDYIDLIPAYSKAIKKVQPDAKLIVNTIGWKGVKEMIGESGKYFDVLDQHWYYYNGQWGRFNVKSWRKETRHAKFENRTSMFDALTKAGGNQHLKLALLEWNLGPATGVGNSDKGTALWLGLVQADMFMSFMERGVSMAACWPLTWSRPKDKKVGFRRDFIDPATGEASPSEHIFKWFSVAADGALLNCSSPSRSGLHATAVMHKDGKTILVYVLNKSEEPRSVSVKFRNTVSAVSARVFRKGDGVGDAGVMDLPTRGGGQTVSFKMTDTSLVFLKLR</sequence>
<reference evidence="3" key="1">
    <citation type="journal article" date="2014" name="Front. Microbiol.">
        <title>High frequency of phylogenetically diverse reductive dehalogenase-homologous genes in deep subseafloor sedimentary metagenomes.</title>
        <authorList>
            <person name="Kawai M."/>
            <person name="Futagami T."/>
            <person name="Toyoda A."/>
            <person name="Takaki Y."/>
            <person name="Nishi S."/>
            <person name="Hori S."/>
            <person name="Arai W."/>
            <person name="Tsubouchi T."/>
            <person name="Morono Y."/>
            <person name="Uchiyama I."/>
            <person name="Ito T."/>
            <person name="Fujiyama A."/>
            <person name="Inagaki F."/>
            <person name="Takami H."/>
        </authorList>
    </citation>
    <scope>NUCLEOTIDE SEQUENCE</scope>
    <source>
        <strain evidence="3">Expedition CK06-06</strain>
    </source>
</reference>
<feature type="domain" description="Alpha-L-arabinofuranosidase 1 catalytic" evidence="2">
    <location>
        <begin position="6"/>
        <end position="202"/>
    </location>
</feature>
<name>X0S7H6_9ZZZZ</name>
<organism evidence="3">
    <name type="scientific">marine sediment metagenome</name>
    <dbReference type="NCBI Taxonomy" id="412755"/>
    <lineage>
        <taxon>unclassified sequences</taxon>
        <taxon>metagenomes</taxon>
        <taxon>ecological metagenomes</taxon>
    </lineage>
</organism>
<dbReference type="GO" id="GO:0000272">
    <property type="term" value="P:polysaccharide catabolic process"/>
    <property type="evidence" value="ECO:0007669"/>
    <property type="project" value="TreeGrafter"/>
</dbReference>
<evidence type="ECO:0000259" key="1">
    <source>
        <dbReference type="Pfam" id="PF17189"/>
    </source>
</evidence>
<dbReference type="Pfam" id="PF22848">
    <property type="entry name" value="ASD1_dom"/>
    <property type="match status" value="1"/>
</dbReference>
<gene>
    <name evidence="3" type="ORF">S01H1_12861</name>
</gene>
<dbReference type="PANTHER" id="PTHR43576">
    <property type="entry name" value="ALPHA-L-ARABINOFURANOSIDASE C-RELATED"/>
    <property type="match status" value="1"/>
</dbReference>
<dbReference type="Gene3D" id="3.20.20.80">
    <property type="entry name" value="Glycosidases"/>
    <property type="match status" value="1"/>
</dbReference>
<feature type="domain" description="Glycosyl hydrolase family 30 beta sandwich" evidence="1">
    <location>
        <begin position="324"/>
        <end position="365"/>
    </location>
</feature>
<dbReference type="InterPro" id="IPR055235">
    <property type="entry name" value="ASD1_cat"/>
</dbReference>
<dbReference type="InterPro" id="IPR017853">
    <property type="entry name" value="GH"/>
</dbReference>